<dbReference type="RefSeq" id="WP_375355151.1">
    <property type="nucleotide sequence ID" value="NZ_JBHHMI010000007.1"/>
</dbReference>
<dbReference type="InterPro" id="IPR003675">
    <property type="entry name" value="Rce1/LyrA-like_dom"/>
</dbReference>
<feature type="transmembrane region" description="Helical" evidence="1">
    <location>
        <begin position="257"/>
        <end position="278"/>
    </location>
</feature>
<keyword evidence="1" id="KW-0812">Transmembrane</keyword>
<feature type="transmembrane region" description="Helical" evidence="1">
    <location>
        <begin position="321"/>
        <end position="344"/>
    </location>
</feature>
<evidence type="ECO:0000256" key="1">
    <source>
        <dbReference type="SAM" id="Phobius"/>
    </source>
</evidence>
<evidence type="ECO:0000259" key="2">
    <source>
        <dbReference type="Pfam" id="PF02517"/>
    </source>
</evidence>
<organism evidence="3 4">
    <name type="scientific">Paenibacillus enshidis</name>
    <dbReference type="NCBI Taxonomy" id="1458439"/>
    <lineage>
        <taxon>Bacteria</taxon>
        <taxon>Bacillati</taxon>
        <taxon>Bacillota</taxon>
        <taxon>Bacilli</taxon>
        <taxon>Bacillales</taxon>
        <taxon>Paenibacillaceae</taxon>
        <taxon>Paenibacillus</taxon>
    </lineage>
</organism>
<accession>A0ABV5ASJ2</accession>
<dbReference type="Proteomes" id="UP001580346">
    <property type="component" value="Unassembled WGS sequence"/>
</dbReference>
<dbReference type="EMBL" id="JBHHMI010000007">
    <property type="protein sequence ID" value="MFB5267182.1"/>
    <property type="molecule type" value="Genomic_DNA"/>
</dbReference>
<name>A0ABV5ASJ2_9BACL</name>
<evidence type="ECO:0000313" key="4">
    <source>
        <dbReference type="Proteomes" id="UP001580346"/>
    </source>
</evidence>
<protein>
    <submittedName>
        <fullName evidence="3">CPBP family intramembrane glutamic endopeptidase</fullName>
        <ecNumber evidence="3">3.4.-.-</ecNumber>
    </submittedName>
</protein>
<keyword evidence="4" id="KW-1185">Reference proteome</keyword>
<keyword evidence="1" id="KW-0472">Membrane</keyword>
<feature type="domain" description="CAAX prenyl protease 2/Lysostaphin resistance protein A-like" evidence="2">
    <location>
        <begin position="417"/>
        <end position="509"/>
    </location>
</feature>
<sequence length="564" mass="62146">MNPIGKPVKLTADFKKLSILGIIGLAVFLLLQVLLPVLASLSQNQPGEAISKQKAVERAEGFAKSVLGFKESAGGMPAPAYEAHSELYGYLSKEQLIPEYNRKWGGKYPYEFYRVSLPDPAQDRTVMVDVGLQTGKPAGFIIQNGDGFYNNTEALPDGETRSGLLRAYEEGMPLADKKALAAPLLKQMGYNTENLTAETREGEPGLTYSDEGSKIGDAMLQVRLTFENGGVRSLESSFAVPSSHTEYVDQQTKLANLLYYIGYMLFSFVLGVLAVVYSSLTRRHTSFTRGIILSFVYFAISVLTLLNMMPYLQAQSANSDILIFGIGLQIIFNLMMGVIIYFSFVGGNGLWKTAGLNPWPRAKEPGYGVYVLRSMGAGYVWAFILLGVQSVIFVILNLLIGSWSTIDETQSPYNMTYAWLLPIMAWMAGIGEEALYRLFGIPMLRKIVRSTLAASALSSLIWAFGHTLYPIYPVITRPIELLFLGLLFSFIFLKYGFITAMFSHVIFDSILMGISLMSMGDVVNIAVGAIGMVLPAVVGYVVYLFNPTKKEKPFITTPHPEGQL</sequence>
<dbReference type="GO" id="GO:0016787">
    <property type="term" value="F:hydrolase activity"/>
    <property type="evidence" value="ECO:0007669"/>
    <property type="project" value="UniProtKB-KW"/>
</dbReference>
<comment type="caution">
    <text evidence="3">The sequence shown here is derived from an EMBL/GenBank/DDBJ whole genome shotgun (WGS) entry which is preliminary data.</text>
</comment>
<feature type="transmembrane region" description="Helical" evidence="1">
    <location>
        <begin position="525"/>
        <end position="545"/>
    </location>
</feature>
<dbReference type="Pfam" id="PF02517">
    <property type="entry name" value="Rce1-like"/>
    <property type="match status" value="1"/>
</dbReference>
<keyword evidence="3" id="KW-0378">Hydrolase</keyword>
<feature type="transmembrane region" description="Helical" evidence="1">
    <location>
        <begin position="379"/>
        <end position="404"/>
    </location>
</feature>
<keyword evidence="1" id="KW-1133">Transmembrane helix</keyword>
<proteinExistence type="predicted"/>
<feature type="transmembrane region" description="Helical" evidence="1">
    <location>
        <begin position="447"/>
        <end position="465"/>
    </location>
</feature>
<evidence type="ECO:0000313" key="3">
    <source>
        <dbReference type="EMBL" id="MFB5267182.1"/>
    </source>
</evidence>
<gene>
    <name evidence="3" type="ORF">ACE41H_10350</name>
</gene>
<reference evidence="3 4" key="1">
    <citation type="submission" date="2024-09" db="EMBL/GenBank/DDBJ databases">
        <title>Paenibacillus zeirhizospherea sp. nov., isolated from surface of the maize (Zea mays) roots in a horticulture field, Hungary.</title>
        <authorList>
            <person name="Marton D."/>
            <person name="Farkas M."/>
            <person name="Bedics A."/>
            <person name="Toth E."/>
            <person name="Tancsics A."/>
            <person name="Boka K."/>
            <person name="Maroti G."/>
            <person name="Kriszt B."/>
            <person name="Cserhati M."/>
        </authorList>
    </citation>
    <scope>NUCLEOTIDE SEQUENCE [LARGE SCALE GENOMIC DNA]</scope>
    <source>
        <strain evidence="3 4">KCTC 33519</strain>
    </source>
</reference>
<dbReference type="EC" id="3.4.-.-" evidence="3"/>
<feature type="transmembrane region" description="Helical" evidence="1">
    <location>
        <begin position="290"/>
        <end position="309"/>
    </location>
</feature>
<feature type="transmembrane region" description="Helical" evidence="1">
    <location>
        <begin position="416"/>
        <end position="435"/>
    </location>
</feature>